<keyword evidence="8" id="KW-1185">Reference proteome</keyword>
<keyword evidence="4" id="KW-0067">ATP-binding</keyword>
<evidence type="ECO:0000256" key="4">
    <source>
        <dbReference type="ARBA" id="ARBA00022840"/>
    </source>
</evidence>
<keyword evidence="3" id="KW-0547">Nucleotide-binding</keyword>
<evidence type="ECO:0000313" key="7">
    <source>
        <dbReference type="EMBL" id="GFR79333.1"/>
    </source>
</evidence>
<dbReference type="InterPro" id="IPR027417">
    <property type="entry name" value="P-loop_NTPase"/>
</dbReference>
<gene>
    <name evidence="7" type="ORF">ElyMa_002286500</name>
</gene>
<dbReference type="GO" id="GO:0016226">
    <property type="term" value="P:iron-sulfur cluster assembly"/>
    <property type="evidence" value="ECO:0007669"/>
    <property type="project" value="InterPro"/>
</dbReference>
<evidence type="ECO:0000256" key="2">
    <source>
        <dbReference type="ARBA" id="ARBA00022723"/>
    </source>
</evidence>
<dbReference type="GO" id="GO:0005524">
    <property type="term" value="F:ATP binding"/>
    <property type="evidence" value="ECO:0007669"/>
    <property type="project" value="UniProtKB-KW"/>
</dbReference>
<dbReference type="Pfam" id="PF10609">
    <property type="entry name" value="ParA"/>
    <property type="match status" value="1"/>
</dbReference>
<keyword evidence="5" id="KW-0408">Iron</keyword>
<dbReference type="InterPro" id="IPR019591">
    <property type="entry name" value="Mrp/NBP35_ATP-bd"/>
</dbReference>
<dbReference type="GO" id="GO:0051539">
    <property type="term" value="F:4 iron, 4 sulfur cluster binding"/>
    <property type="evidence" value="ECO:0007669"/>
    <property type="project" value="UniProtKB-KW"/>
</dbReference>
<proteinExistence type="predicted"/>
<evidence type="ECO:0000256" key="5">
    <source>
        <dbReference type="ARBA" id="ARBA00023004"/>
    </source>
</evidence>
<evidence type="ECO:0000256" key="3">
    <source>
        <dbReference type="ARBA" id="ARBA00022741"/>
    </source>
</evidence>
<dbReference type="AlphaFoldDB" id="A0AAV4G166"/>
<dbReference type="SUPFAM" id="SSF52540">
    <property type="entry name" value="P-loop containing nucleoside triphosphate hydrolases"/>
    <property type="match status" value="1"/>
</dbReference>
<dbReference type="EMBL" id="BMAT01004739">
    <property type="protein sequence ID" value="GFR79333.1"/>
    <property type="molecule type" value="Genomic_DNA"/>
</dbReference>
<dbReference type="PANTHER" id="PTHR23264:SF19">
    <property type="entry name" value="CYTOSOLIC FE-S CLUSTER ASSEMBLY FACTOR NUBP2"/>
    <property type="match status" value="1"/>
</dbReference>
<evidence type="ECO:0000256" key="6">
    <source>
        <dbReference type="ARBA" id="ARBA00023014"/>
    </source>
</evidence>
<dbReference type="GO" id="GO:0046872">
    <property type="term" value="F:metal ion binding"/>
    <property type="evidence" value="ECO:0007669"/>
    <property type="project" value="UniProtKB-KW"/>
</dbReference>
<accession>A0AAV4G166</accession>
<evidence type="ECO:0000313" key="8">
    <source>
        <dbReference type="Proteomes" id="UP000762676"/>
    </source>
</evidence>
<dbReference type="GO" id="GO:0140663">
    <property type="term" value="F:ATP-dependent FeS chaperone activity"/>
    <property type="evidence" value="ECO:0007669"/>
    <property type="project" value="InterPro"/>
</dbReference>
<organism evidence="7 8">
    <name type="scientific">Elysia marginata</name>
    <dbReference type="NCBI Taxonomy" id="1093978"/>
    <lineage>
        <taxon>Eukaryota</taxon>
        <taxon>Metazoa</taxon>
        <taxon>Spiralia</taxon>
        <taxon>Lophotrochozoa</taxon>
        <taxon>Mollusca</taxon>
        <taxon>Gastropoda</taxon>
        <taxon>Heterobranchia</taxon>
        <taxon>Euthyneura</taxon>
        <taxon>Panpulmonata</taxon>
        <taxon>Sacoglossa</taxon>
        <taxon>Placobranchoidea</taxon>
        <taxon>Plakobranchidae</taxon>
        <taxon>Elysia</taxon>
    </lineage>
</organism>
<dbReference type="PANTHER" id="PTHR23264">
    <property type="entry name" value="NUCLEOTIDE-BINDING PROTEIN NBP35 YEAST -RELATED"/>
    <property type="match status" value="1"/>
</dbReference>
<dbReference type="GO" id="GO:0005829">
    <property type="term" value="C:cytosol"/>
    <property type="evidence" value="ECO:0007669"/>
    <property type="project" value="TreeGrafter"/>
</dbReference>
<protein>
    <submittedName>
        <fullName evidence="7">Cytosolic Fe-S cluster assembly factor NUBP2 homolog</fullName>
    </submittedName>
</protein>
<comment type="caution">
    <text evidence="7">The sequence shown here is derived from an EMBL/GenBank/DDBJ whole genome shotgun (WGS) entry which is preliminary data.</text>
</comment>
<evidence type="ECO:0000256" key="1">
    <source>
        <dbReference type="ARBA" id="ARBA00022485"/>
    </source>
</evidence>
<keyword evidence="1" id="KW-0004">4Fe-4S</keyword>
<sequence length="110" mass="11764">MLQAVAVGDVRRELTFCRKTGIPVVGLVENMSGYVCPHCSECTNIFSKGGGQALAEQTDIPFLGSVPIDSKLTYSLDTGTNILEAYPDSPAVEAISHIVRQLVALDKDLP</sequence>
<dbReference type="Gene3D" id="3.40.50.300">
    <property type="entry name" value="P-loop containing nucleotide triphosphate hydrolases"/>
    <property type="match status" value="1"/>
</dbReference>
<keyword evidence="6" id="KW-0411">Iron-sulfur</keyword>
<keyword evidence="2" id="KW-0479">Metal-binding</keyword>
<name>A0AAV4G166_9GAST</name>
<reference evidence="7 8" key="1">
    <citation type="journal article" date="2021" name="Elife">
        <title>Chloroplast acquisition without the gene transfer in kleptoplastic sea slugs, Plakobranchus ocellatus.</title>
        <authorList>
            <person name="Maeda T."/>
            <person name="Takahashi S."/>
            <person name="Yoshida T."/>
            <person name="Shimamura S."/>
            <person name="Takaki Y."/>
            <person name="Nagai Y."/>
            <person name="Toyoda A."/>
            <person name="Suzuki Y."/>
            <person name="Arimoto A."/>
            <person name="Ishii H."/>
            <person name="Satoh N."/>
            <person name="Nishiyama T."/>
            <person name="Hasebe M."/>
            <person name="Maruyama T."/>
            <person name="Minagawa J."/>
            <person name="Obokata J."/>
            <person name="Shigenobu S."/>
        </authorList>
    </citation>
    <scope>NUCLEOTIDE SEQUENCE [LARGE SCALE GENOMIC DNA]</scope>
</reference>
<dbReference type="InterPro" id="IPR033756">
    <property type="entry name" value="YlxH/NBP35"/>
</dbReference>
<dbReference type="Proteomes" id="UP000762676">
    <property type="component" value="Unassembled WGS sequence"/>
</dbReference>